<evidence type="ECO:0000313" key="2">
    <source>
        <dbReference type="EMBL" id="KKN40242.1"/>
    </source>
</evidence>
<reference evidence="2" key="1">
    <citation type="journal article" date="2015" name="Nature">
        <title>Complex archaea that bridge the gap between prokaryotes and eukaryotes.</title>
        <authorList>
            <person name="Spang A."/>
            <person name="Saw J.H."/>
            <person name="Jorgensen S.L."/>
            <person name="Zaremba-Niedzwiedzka K."/>
            <person name="Martijn J."/>
            <person name="Lind A.E."/>
            <person name="van Eijk R."/>
            <person name="Schleper C."/>
            <person name="Guy L."/>
            <person name="Ettema T.J."/>
        </authorList>
    </citation>
    <scope>NUCLEOTIDE SEQUENCE</scope>
</reference>
<gene>
    <name evidence="2" type="ORF">LCGC14_0735220</name>
</gene>
<feature type="transmembrane region" description="Helical" evidence="1">
    <location>
        <begin position="12"/>
        <end position="34"/>
    </location>
</feature>
<proteinExistence type="predicted"/>
<name>A0A0F9QT99_9ZZZZ</name>
<keyword evidence="1" id="KW-1133">Transmembrane helix</keyword>
<organism evidence="2">
    <name type="scientific">marine sediment metagenome</name>
    <dbReference type="NCBI Taxonomy" id="412755"/>
    <lineage>
        <taxon>unclassified sequences</taxon>
        <taxon>metagenomes</taxon>
        <taxon>ecological metagenomes</taxon>
    </lineage>
</organism>
<protein>
    <submittedName>
        <fullName evidence="2">Uncharacterized protein</fullName>
    </submittedName>
</protein>
<dbReference type="AlphaFoldDB" id="A0A0F9QT99"/>
<accession>A0A0F9QT99</accession>
<keyword evidence="1" id="KW-0472">Membrane</keyword>
<dbReference type="EMBL" id="LAZR01001715">
    <property type="protein sequence ID" value="KKN40242.1"/>
    <property type="molecule type" value="Genomic_DNA"/>
</dbReference>
<sequence length="38" mass="4073">MVELVLGLQGLSIILGVSALFIGLAVVTLNIYLLTHYD</sequence>
<evidence type="ECO:0000256" key="1">
    <source>
        <dbReference type="SAM" id="Phobius"/>
    </source>
</evidence>
<keyword evidence="1" id="KW-0812">Transmembrane</keyword>
<comment type="caution">
    <text evidence="2">The sequence shown here is derived from an EMBL/GenBank/DDBJ whole genome shotgun (WGS) entry which is preliminary data.</text>
</comment>